<dbReference type="SUPFAM" id="SSF48264">
    <property type="entry name" value="Cytochrome P450"/>
    <property type="match status" value="1"/>
</dbReference>
<dbReference type="Gene3D" id="1.10.630.10">
    <property type="entry name" value="Cytochrome P450"/>
    <property type="match status" value="1"/>
</dbReference>
<dbReference type="GO" id="GO:0004497">
    <property type="term" value="F:monooxygenase activity"/>
    <property type="evidence" value="ECO:0007669"/>
    <property type="project" value="InterPro"/>
</dbReference>
<accession>A0A1E5V707</accession>
<dbReference type="PANTHER" id="PTHR24299:SF46">
    <property type="entry name" value="CYTOCHROME P450"/>
    <property type="match status" value="1"/>
</dbReference>
<dbReference type="AlphaFoldDB" id="A0A1E5V707"/>
<name>A0A1E5V707_9POAL</name>
<dbReference type="InterPro" id="IPR001128">
    <property type="entry name" value="Cyt_P450"/>
</dbReference>
<dbReference type="Pfam" id="PF00067">
    <property type="entry name" value="p450"/>
    <property type="match status" value="1"/>
</dbReference>
<evidence type="ECO:0000313" key="2">
    <source>
        <dbReference type="EMBL" id="OEL20932.1"/>
    </source>
</evidence>
<protein>
    <submittedName>
        <fullName evidence="2">Uncharacterized protein</fullName>
    </submittedName>
</protein>
<gene>
    <name evidence="2" type="ORF">BAE44_0018049</name>
</gene>
<keyword evidence="1" id="KW-0812">Transmembrane</keyword>
<dbReference type="Proteomes" id="UP000095767">
    <property type="component" value="Unassembled WGS sequence"/>
</dbReference>
<proteinExistence type="predicted"/>
<dbReference type="GO" id="GO:0005506">
    <property type="term" value="F:iron ion binding"/>
    <property type="evidence" value="ECO:0007669"/>
    <property type="project" value="InterPro"/>
</dbReference>
<reference evidence="2 3" key="1">
    <citation type="submission" date="2016-09" db="EMBL/GenBank/DDBJ databases">
        <title>The draft genome of Dichanthelium oligosanthes: A C3 panicoid grass species.</title>
        <authorList>
            <person name="Studer A.J."/>
            <person name="Schnable J.C."/>
            <person name="Brutnell T.P."/>
        </authorList>
    </citation>
    <scope>NUCLEOTIDE SEQUENCE [LARGE SCALE GENOMIC DNA]</scope>
    <source>
        <strain evidence="3">cv. Kellogg 1175</strain>
        <tissue evidence="2">Leaf</tissue>
    </source>
</reference>
<dbReference type="PANTHER" id="PTHR24299">
    <property type="entry name" value="CYTOCHROME P450 FAMILY 1"/>
    <property type="match status" value="1"/>
</dbReference>
<comment type="caution">
    <text evidence="2">The sequence shown here is derived from an EMBL/GenBank/DDBJ whole genome shotgun (WGS) entry which is preliminary data.</text>
</comment>
<keyword evidence="1" id="KW-1133">Transmembrane helix</keyword>
<dbReference type="STRING" id="888268.A0A1E5V707"/>
<dbReference type="OrthoDB" id="2789670at2759"/>
<dbReference type="GO" id="GO:0020037">
    <property type="term" value="F:heme binding"/>
    <property type="evidence" value="ECO:0007669"/>
    <property type="project" value="InterPro"/>
</dbReference>
<feature type="transmembrane region" description="Helical" evidence="1">
    <location>
        <begin position="6"/>
        <end position="24"/>
    </location>
</feature>
<dbReference type="InterPro" id="IPR036396">
    <property type="entry name" value="Cyt_P450_sf"/>
</dbReference>
<evidence type="ECO:0000313" key="3">
    <source>
        <dbReference type="Proteomes" id="UP000095767"/>
    </source>
</evidence>
<keyword evidence="1" id="KW-0472">Membrane</keyword>
<keyword evidence="3" id="KW-1185">Reference proteome</keyword>
<sequence length="121" mass="13054">MDASTLQWFFYVSVASCLLYKLFLSTKTSSSNARRPPGPAPLPLIGNILDLRGEPHPHHALARLAKTHGPVMSLRLGTTDAVVASSASVARDVMQRYDHLLAARSVTDAGRALGNHEHSVI</sequence>
<dbReference type="GO" id="GO:0016705">
    <property type="term" value="F:oxidoreductase activity, acting on paired donors, with incorporation or reduction of molecular oxygen"/>
    <property type="evidence" value="ECO:0007669"/>
    <property type="project" value="InterPro"/>
</dbReference>
<organism evidence="2 3">
    <name type="scientific">Dichanthelium oligosanthes</name>
    <dbReference type="NCBI Taxonomy" id="888268"/>
    <lineage>
        <taxon>Eukaryota</taxon>
        <taxon>Viridiplantae</taxon>
        <taxon>Streptophyta</taxon>
        <taxon>Embryophyta</taxon>
        <taxon>Tracheophyta</taxon>
        <taxon>Spermatophyta</taxon>
        <taxon>Magnoliopsida</taxon>
        <taxon>Liliopsida</taxon>
        <taxon>Poales</taxon>
        <taxon>Poaceae</taxon>
        <taxon>PACMAD clade</taxon>
        <taxon>Panicoideae</taxon>
        <taxon>Panicodae</taxon>
        <taxon>Paniceae</taxon>
        <taxon>Dichantheliinae</taxon>
        <taxon>Dichanthelium</taxon>
    </lineage>
</organism>
<evidence type="ECO:0000256" key="1">
    <source>
        <dbReference type="SAM" id="Phobius"/>
    </source>
</evidence>
<dbReference type="EMBL" id="LWDX02049189">
    <property type="protein sequence ID" value="OEL20932.1"/>
    <property type="molecule type" value="Genomic_DNA"/>
</dbReference>